<reference evidence="9" key="1">
    <citation type="submission" date="2016-10" db="EMBL/GenBank/DDBJ databases">
        <authorList>
            <person name="Varghese N."/>
            <person name="Submissions S."/>
        </authorList>
    </citation>
    <scope>NUCLEOTIDE SEQUENCE [LARGE SCALE GENOMIC DNA]</scope>
    <source>
        <strain evidence="9">DSM 17101</strain>
    </source>
</reference>
<dbReference type="InterPro" id="IPR020846">
    <property type="entry name" value="MFS_dom"/>
</dbReference>
<dbReference type="Gene3D" id="1.20.1250.20">
    <property type="entry name" value="MFS general substrate transporter like domains"/>
    <property type="match status" value="1"/>
</dbReference>
<dbReference type="PROSITE" id="PS50850">
    <property type="entry name" value="MFS"/>
    <property type="match status" value="1"/>
</dbReference>
<feature type="transmembrane region" description="Helical" evidence="6">
    <location>
        <begin position="115"/>
        <end position="136"/>
    </location>
</feature>
<gene>
    <name evidence="8" type="ORF">SAMN04489708_109112</name>
</gene>
<dbReference type="InterPro" id="IPR036259">
    <property type="entry name" value="MFS_trans_sf"/>
</dbReference>
<evidence type="ECO:0000256" key="4">
    <source>
        <dbReference type="ARBA" id="ARBA00022989"/>
    </source>
</evidence>
<evidence type="ECO:0000313" key="9">
    <source>
        <dbReference type="Proteomes" id="UP000199317"/>
    </source>
</evidence>
<evidence type="ECO:0000259" key="7">
    <source>
        <dbReference type="PROSITE" id="PS50850"/>
    </source>
</evidence>
<evidence type="ECO:0000256" key="3">
    <source>
        <dbReference type="ARBA" id="ARBA00022692"/>
    </source>
</evidence>
<sequence length="395" mass="40181">MNIRQKEVPEVPARTSIPLPLLALALAAFAIGTTEFVIVGLLPSVAADTGTSLPQAGLLVTGYALGVVIGAPPLAALTARAIPYKALSGLMLLFIAGNVMCAAAPSYGWLMAGRIVASLTHGAFFGLGAMVATALVPPQRRSAAIALMFSGLTLANVLGVPAGAWIGQHAGWRATFWVVSGLGLLALGALLVLVPRGLRLPSPEGGSSGWALLRRPRLLGALGLTALGFGGIFTTLTFLSPLLQAESGFTATEVNGLLLLFGLGLTVGNLLGGWAADRWPVRSMFVFLAALVAVELALHFGLKVQAWVMTCMVPWGMAAFATAPGLQSRVLGEAAGAPALGSTLNIAAFNLGNAGAAWLGAEMLGAGLALSWLPVLSAGLAAAAIALLVAMERGR</sequence>
<proteinExistence type="predicted"/>
<keyword evidence="5 6" id="KW-0472">Membrane</keyword>
<keyword evidence="3 6" id="KW-0812">Transmembrane</keyword>
<feature type="domain" description="Major facilitator superfamily (MFS) profile" evidence="7">
    <location>
        <begin position="20"/>
        <end position="395"/>
    </location>
</feature>
<feature type="transmembrane region" description="Helical" evidence="6">
    <location>
        <begin position="176"/>
        <end position="198"/>
    </location>
</feature>
<protein>
    <submittedName>
        <fullName evidence="8">MFS transporter, DHA1 family, arabinose polymer transporter</fullName>
    </submittedName>
</protein>
<feature type="transmembrane region" description="Helical" evidence="6">
    <location>
        <begin position="283"/>
        <end position="300"/>
    </location>
</feature>
<evidence type="ECO:0000256" key="5">
    <source>
        <dbReference type="ARBA" id="ARBA00023136"/>
    </source>
</evidence>
<dbReference type="Proteomes" id="UP000199317">
    <property type="component" value="Unassembled WGS sequence"/>
</dbReference>
<keyword evidence="2" id="KW-1003">Cell membrane</keyword>
<name>A0A1H0R268_9BURK</name>
<dbReference type="InterPro" id="IPR011701">
    <property type="entry name" value="MFS"/>
</dbReference>
<dbReference type="PANTHER" id="PTHR43124:SF8">
    <property type="entry name" value="INNER MEMBRANE TRANSPORT PROTEIN YDHP"/>
    <property type="match status" value="1"/>
</dbReference>
<evidence type="ECO:0000256" key="1">
    <source>
        <dbReference type="ARBA" id="ARBA00004651"/>
    </source>
</evidence>
<dbReference type="InterPro" id="IPR050189">
    <property type="entry name" value="MFS_Efflux_Transporters"/>
</dbReference>
<dbReference type="SUPFAM" id="SSF103473">
    <property type="entry name" value="MFS general substrate transporter"/>
    <property type="match status" value="1"/>
</dbReference>
<feature type="transmembrane region" description="Helical" evidence="6">
    <location>
        <begin position="143"/>
        <end position="164"/>
    </location>
</feature>
<evidence type="ECO:0000256" key="6">
    <source>
        <dbReference type="SAM" id="Phobius"/>
    </source>
</evidence>
<keyword evidence="9" id="KW-1185">Reference proteome</keyword>
<feature type="transmembrane region" description="Helical" evidence="6">
    <location>
        <begin position="21"/>
        <end position="44"/>
    </location>
</feature>
<feature type="transmembrane region" description="Helical" evidence="6">
    <location>
        <begin position="371"/>
        <end position="391"/>
    </location>
</feature>
<evidence type="ECO:0000256" key="2">
    <source>
        <dbReference type="ARBA" id="ARBA00022475"/>
    </source>
</evidence>
<dbReference type="AlphaFoldDB" id="A0A1H0R268"/>
<dbReference type="GO" id="GO:0022857">
    <property type="term" value="F:transmembrane transporter activity"/>
    <property type="evidence" value="ECO:0007669"/>
    <property type="project" value="InterPro"/>
</dbReference>
<dbReference type="Pfam" id="PF07690">
    <property type="entry name" value="MFS_1"/>
    <property type="match status" value="1"/>
</dbReference>
<comment type="subcellular location">
    <subcellularLocation>
        <location evidence="1">Cell membrane</location>
        <topology evidence="1">Multi-pass membrane protein</topology>
    </subcellularLocation>
</comment>
<organism evidence="8 9">
    <name type="scientific">Paracidovorax cattleyae</name>
    <dbReference type="NCBI Taxonomy" id="80868"/>
    <lineage>
        <taxon>Bacteria</taxon>
        <taxon>Pseudomonadati</taxon>
        <taxon>Pseudomonadota</taxon>
        <taxon>Betaproteobacteria</taxon>
        <taxon>Burkholderiales</taxon>
        <taxon>Comamonadaceae</taxon>
        <taxon>Paracidovorax</taxon>
    </lineage>
</organism>
<dbReference type="GO" id="GO:0005886">
    <property type="term" value="C:plasma membrane"/>
    <property type="evidence" value="ECO:0007669"/>
    <property type="project" value="UniProtKB-SubCell"/>
</dbReference>
<feature type="transmembrane region" description="Helical" evidence="6">
    <location>
        <begin position="56"/>
        <end position="77"/>
    </location>
</feature>
<evidence type="ECO:0000313" key="8">
    <source>
        <dbReference type="EMBL" id="SDP23633.1"/>
    </source>
</evidence>
<keyword evidence="4 6" id="KW-1133">Transmembrane helix</keyword>
<accession>A0A1H0R268</accession>
<dbReference type="PANTHER" id="PTHR43124">
    <property type="entry name" value="PURINE EFFLUX PUMP PBUE"/>
    <property type="match status" value="1"/>
</dbReference>
<feature type="transmembrane region" description="Helical" evidence="6">
    <location>
        <begin position="218"/>
        <end position="242"/>
    </location>
</feature>
<feature type="transmembrane region" description="Helical" evidence="6">
    <location>
        <begin position="254"/>
        <end position="276"/>
    </location>
</feature>
<feature type="transmembrane region" description="Helical" evidence="6">
    <location>
        <begin position="89"/>
        <end position="109"/>
    </location>
</feature>
<dbReference type="CDD" id="cd17324">
    <property type="entry name" value="MFS_NepI_like"/>
    <property type="match status" value="1"/>
</dbReference>
<dbReference type="EMBL" id="FNJL01000009">
    <property type="protein sequence ID" value="SDP23633.1"/>
    <property type="molecule type" value="Genomic_DNA"/>
</dbReference>